<dbReference type="Pfam" id="PF05685">
    <property type="entry name" value="Uma2"/>
    <property type="match status" value="1"/>
</dbReference>
<dbReference type="Proteomes" id="UP000615026">
    <property type="component" value="Unassembled WGS sequence"/>
</dbReference>
<comment type="caution">
    <text evidence="2">The sequence shown here is derived from an EMBL/GenBank/DDBJ whole genome shotgun (WGS) entry which is preliminary data.</text>
</comment>
<sequence>MTQTTDSRMRWTTTDLQLLPESSNRYEIIDGELLVTRSPHWGHQKACGNAYAELRDWSVETSLGEAVQAPGVIFSDADNVIPDVVWISKARLATSLDESGHLTVAPELIVEVLSSGVDNERRDRETKLKLYTSRGVQDYWILDWRLKQIEVYRRQSGLLQLESTLFPGDTLSSPLLPSFACDVERLFL</sequence>
<keyword evidence="2" id="KW-0378">Hydrolase</keyword>
<evidence type="ECO:0000313" key="3">
    <source>
        <dbReference type="Proteomes" id="UP000615026"/>
    </source>
</evidence>
<evidence type="ECO:0000259" key="1">
    <source>
        <dbReference type="Pfam" id="PF05685"/>
    </source>
</evidence>
<evidence type="ECO:0000313" key="2">
    <source>
        <dbReference type="EMBL" id="MBE9067536.1"/>
    </source>
</evidence>
<gene>
    <name evidence="2" type="ORF">IQ260_12790</name>
</gene>
<dbReference type="InterPro" id="IPR012296">
    <property type="entry name" value="Nuclease_put_TT1808"/>
</dbReference>
<keyword evidence="2" id="KW-0540">Nuclease</keyword>
<dbReference type="PANTHER" id="PTHR34107">
    <property type="entry name" value="SLL0198 PROTEIN-RELATED"/>
    <property type="match status" value="1"/>
</dbReference>
<accession>A0A929F6A0</accession>
<dbReference type="CDD" id="cd06260">
    <property type="entry name" value="DUF820-like"/>
    <property type="match status" value="1"/>
</dbReference>
<keyword evidence="3" id="KW-1185">Reference proteome</keyword>
<reference evidence="2" key="1">
    <citation type="submission" date="2020-10" db="EMBL/GenBank/DDBJ databases">
        <authorList>
            <person name="Castelo-Branco R."/>
            <person name="Eusebio N."/>
            <person name="Adriana R."/>
            <person name="Vieira A."/>
            <person name="Brugerolle De Fraissinette N."/>
            <person name="Rezende De Castro R."/>
            <person name="Schneider M.P."/>
            <person name="Vasconcelos V."/>
            <person name="Leao P.N."/>
        </authorList>
    </citation>
    <scope>NUCLEOTIDE SEQUENCE</scope>
    <source>
        <strain evidence="2">LEGE 11479</strain>
    </source>
</reference>
<organism evidence="2 3">
    <name type="scientific">Leptolyngbya cf. ectocarpi LEGE 11479</name>
    <dbReference type="NCBI Taxonomy" id="1828722"/>
    <lineage>
        <taxon>Bacteria</taxon>
        <taxon>Bacillati</taxon>
        <taxon>Cyanobacteriota</taxon>
        <taxon>Cyanophyceae</taxon>
        <taxon>Leptolyngbyales</taxon>
        <taxon>Leptolyngbyaceae</taxon>
        <taxon>Leptolyngbya group</taxon>
        <taxon>Leptolyngbya</taxon>
    </lineage>
</organism>
<dbReference type="EMBL" id="JADEXP010000101">
    <property type="protein sequence ID" value="MBE9067536.1"/>
    <property type="molecule type" value="Genomic_DNA"/>
</dbReference>
<feature type="domain" description="Putative restriction endonuclease" evidence="1">
    <location>
        <begin position="16"/>
        <end position="184"/>
    </location>
</feature>
<dbReference type="Gene3D" id="3.90.1570.10">
    <property type="entry name" value="tt1808, chain A"/>
    <property type="match status" value="1"/>
</dbReference>
<proteinExistence type="predicted"/>
<name>A0A929F6A0_LEPEC</name>
<protein>
    <submittedName>
        <fullName evidence="2">Uma2 family endonuclease</fullName>
    </submittedName>
</protein>
<keyword evidence="2" id="KW-0255">Endonuclease</keyword>
<dbReference type="InterPro" id="IPR011335">
    <property type="entry name" value="Restrct_endonuc-II-like"/>
</dbReference>
<dbReference type="InterPro" id="IPR008538">
    <property type="entry name" value="Uma2"/>
</dbReference>
<dbReference type="PANTHER" id="PTHR34107:SF4">
    <property type="entry name" value="SLL1222 PROTEIN"/>
    <property type="match status" value="1"/>
</dbReference>
<dbReference type="SUPFAM" id="SSF52980">
    <property type="entry name" value="Restriction endonuclease-like"/>
    <property type="match status" value="1"/>
</dbReference>
<dbReference type="GO" id="GO:0004519">
    <property type="term" value="F:endonuclease activity"/>
    <property type="evidence" value="ECO:0007669"/>
    <property type="project" value="UniProtKB-KW"/>
</dbReference>
<dbReference type="RefSeq" id="WP_193993499.1">
    <property type="nucleotide sequence ID" value="NZ_JADEXP010000101.1"/>
</dbReference>
<dbReference type="AlphaFoldDB" id="A0A929F6A0"/>